<dbReference type="RefSeq" id="WP_079556049.1">
    <property type="nucleotide sequence ID" value="NZ_CP021904.1"/>
</dbReference>
<dbReference type="Pfam" id="PF02589">
    <property type="entry name" value="LUD_dom"/>
    <property type="match status" value="1"/>
</dbReference>
<name>A0A1T5AHW9_9BACT</name>
<proteinExistence type="predicted"/>
<accession>A0A1T5AHW9</accession>
<dbReference type="EMBL" id="FUYV01000001">
    <property type="protein sequence ID" value="SKB34490.1"/>
    <property type="molecule type" value="Genomic_DNA"/>
</dbReference>
<dbReference type="InterPro" id="IPR037171">
    <property type="entry name" value="NagB/RpiA_transferase-like"/>
</dbReference>
<dbReference type="PANTHER" id="PTHR43682">
    <property type="entry name" value="LACTATE UTILIZATION PROTEIN C"/>
    <property type="match status" value="1"/>
</dbReference>
<dbReference type="SUPFAM" id="SSF100950">
    <property type="entry name" value="NagB/RpiA/CoA transferase-like"/>
    <property type="match status" value="1"/>
</dbReference>
<dbReference type="KEGG" id="asx:CDL62_05835"/>
<sequence>MANKNARENILRRLRSAPSFKWSVSPGATGETDPFPTPDNLIEAFHKELTEVSGEFKQFSSIEDAIKEIVSIAKESNYDSIWCSIENLSQIISQHGIEINNSPETPLAVAGCEHLISNTGSVFASSYTGSGRQVYVSAETLIIIAFETQLVPQIKDALQNLQKSNHKPSWTGLITGPSRTADIEKTLVLGAHGPRRLIVFLISKTTSSQS</sequence>
<dbReference type="Gene3D" id="3.40.50.10420">
    <property type="entry name" value="NagB/RpiA/CoA transferase-like"/>
    <property type="match status" value="1"/>
</dbReference>
<organism evidence="2 3">
    <name type="scientific">Alkalitalea saponilacus</name>
    <dbReference type="NCBI Taxonomy" id="889453"/>
    <lineage>
        <taxon>Bacteria</taxon>
        <taxon>Pseudomonadati</taxon>
        <taxon>Bacteroidota</taxon>
        <taxon>Bacteroidia</taxon>
        <taxon>Marinilabiliales</taxon>
        <taxon>Marinilabiliaceae</taxon>
        <taxon>Alkalitalea</taxon>
    </lineage>
</organism>
<dbReference type="OrthoDB" id="9794157at2"/>
<evidence type="ECO:0000313" key="3">
    <source>
        <dbReference type="Proteomes" id="UP000191055"/>
    </source>
</evidence>
<dbReference type="STRING" id="889453.SAMN03080601_00271"/>
<evidence type="ECO:0000313" key="2">
    <source>
        <dbReference type="EMBL" id="SKB34490.1"/>
    </source>
</evidence>
<reference evidence="2 3" key="1">
    <citation type="submission" date="2017-02" db="EMBL/GenBank/DDBJ databases">
        <authorList>
            <person name="Peterson S.W."/>
        </authorList>
    </citation>
    <scope>NUCLEOTIDE SEQUENCE [LARGE SCALE GENOMIC DNA]</scope>
    <source>
        <strain evidence="2 3">DSM 24412</strain>
    </source>
</reference>
<dbReference type="InterPro" id="IPR003741">
    <property type="entry name" value="LUD_dom"/>
</dbReference>
<dbReference type="InterPro" id="IPR024185">
    <property type="entry name" value="FTHF_cligase-like_sf"/>
</dbReference>
<protein>
    <submittedName>
        <fullName evidence="2">L-lactate dehydrogenase complex protein LldG</fullName>
    </submittedName>
</protein>
<dbReference type="PANTHER" id="PTHR43682:SF1">
    <property type="entry name" value="LACTATE UTILIZATION PROTEIN C"/>
    <property type="match status" value="1"/>
</dbReference>
<gene>
    <name evidence="2" type="ORF">SAMN03080601_00271</name>
</gene>
<evidence type="ECO:0000259" key="1">
    <source>
        <dbReference type="Pfam" id="PF02589"/>
    </source>
</evidence>
<feature type="domain" description="LUD" evidence="1">
    <location>
        <begin position="109"/>
        <end position="202"/>
    </location>
</feature>
<dbReference type="Proteomes" id="UP000191055">
    <property type="component" value="Unassembled WGS sequence"/>
</dbReference>
<keyword evidence="3" id="KW-1185">Reference proteome</keyword>
<dbReference type="AlphaFoldDB" id="A0A1T5AHW9"/>